<dbReference type="PATRIC" id="fig|1618335.3.peg.6"/>
<proteinExistence type="inferred from homology"/>
<organism evidence="5 6">
    <name type="scientific">Berkelbacteria bacterium GW2011_GWA2_46_7</name>
    <dbReference type="NCBI Taxonomy" id="1618335"/>
    <lineage>
        <taxon>Bacteria</taxon>
        <taxon>Candidatus Berkelbacteria</taxon>
    </lineage>
</organism>
<evidence type="ECO:0000313" key="6">
    <source>
        <dbReference type="Proteomes" id="UP000034487"/>
    </source>
</evidence>
<dbReference type="AlphaFoldDB" id="A0A0G1SRE9"/>
<feature type="domain" description="Type I restriction modification DNA specificity" evidence="4">
    <location>
        <begin position="211"/>
        <end position="367"/>
    </location>
</feature>
<dbReference type="GO" id="GO:0003677">
    <property type="term" value="F:DNA binding"/>
    <property type="evidence" value="ECO:0007669"/>
    <property type="project" value="UniProtKB-KW"/>
</dbReference>
<dbReference type="PANTHER" id="PTHR30408">
    <property type="entry name" value="TYPE-1 RESTRICTION ENZYME ECOKI SPECIFICITY PROTEIN"/>
    <property type="match status" value="1"/>
</dbReference>
<dbReference type="Proteomes" id="UP000034487">
    <property type="component" value="Unassembled WGS sequence"/>
</dbReference>
<feature type="domain" description="Type I restriction modification DNA specificity" evidence="4">
    <location>
        <begin position="15"/>
        <end position="174"/>
    </location>
</feature>
<dbReference type="InterPro" id="IPR044946">
    <property type="entry name" value="Restrct_endonuc_typeI_TRD_sf"/>
</dbReference>
<gene>
    <name evidence="5" type="ORF">UX60_C0001G0006</name>
</gene>
<protein>
    <submittedName>
        <fullName evidence="5">Type IC HsdS subunit</fullName>
    </submittedName>
</protein>
<dbReference type="CDD" id="cd17274">
    <property type="entry name" value="RMtype1_S_Eco540ANI-TRD1-CR1_like"/>
    <property type="match status" value="1"/>
</dbReference>
<keyword evidence="2" id="KW-0680">Restriction system</keyword>
<accession>A0A0G1SRE9</accession>
<dbReference type="GO" id="GO:0009307">
    <property type="term" value="P:DNA restriction-modification system"/>
    <property type="evidence" value="ECO:0007669"/>
    <property type="project" value="UniProtKB-KW"/>
</dbReference>
<name>A0A0G1SRE9_9BACT</name>
<dbReference type="Pfam" id="PF01420">
    <property type="entry name" value="Methylase_S"/>
    <property type="match status" value="2"/>
</dbReference>
<dbReference type="InterPro" id="IPR000055">
    <property type="entry name" value="Restrct_endonuc_typeI_TRD"/>
</dbReference>
<comment type="caution">
    <text evidence="5">The sequence shown here is derived from an EMBL/GenBank/DDBJ whole genome shotgun (WGS) entry which is preliminary data.</text>
</comment>
<dbReference type="Gene3D" id="1.10.287.1120">
    <property type="entry name" value="Bipartite methylase S protein"/>
    <property type="match status" value="2"/>
</dbReference>
<dbReference type="InterPro" id="IPR052021">
    <property type="entry name" value="Type-I_RS_S_subunit"/>
</dbReference>
<dbReference type="SUPFAM" id="SSF116734">
    <property type="entry name" value="DNA methylase specificity domain"/>
    <property type="match status" value="2"/>
</dbReference>
<dbReference type="PANTHER" id="PTHR30408:SF12">
    <property type="entry name" value="TYPE I RESTRICTION ENZYME MJAVIII SPECIFICITY SUBUNIT"/>
    <property type="match status" value="1"/>
</dbReference>
<evidence type="ECO:0000256" key="3">
    <source>
        <dbReference type="ARBA" id="ARBA00023125"/>
    </source>
</evidence>
<keyword evidence="3" id="KW-0238">DNA-binding</keyword>
<evidence type="ECO:0000256" key="1">
    <source>
        <dbReference type="ARBA" id="ARBA00010923"/>
    </source>
</evidence>
<dbReference type="EMBL" id="LCMV01000001">
    <property type="protein sequence ID" value="KKU44553.1"/>
    <property type="molecule type" value="Genomic_DNA"/>
</dbReference>
<sequence>MTNSTPKLRFPEFRDEWQNFRFDQIFNISAGGDISGQHVRKVRDNVFRYPVYSNSSGIGLYGFSDTYKEKADCITVTGRGTLGVAVARFERFYPIVRLLVLRSKQQTSSVFFENAINHKRFFVESTGVPQLTGPQIGGYKVIVPEYEEQQKIADFLMAVDEKIAVVRKRIDLLKKYKKGVMQAIFSQTLRFKPAHRSLGGVGDENGNDFPDWEEKKLGEIFEYEQPTKYIVKSTEYSNSHKTPVLTAGKTFILGYTDETDNIFEDRLPVVIFDDFTTASQFVDFPFKVKSSAMKILKTKNGVSPKVGYELLRRIKFSADDHKRYWIGTFQNFKVFIPSEAEQKKIADFLTSLDDKINLEERKLEQANRFKKALLQQMFV</sequence>
<evidence type="ECO:0000259" key="4">
    <source>
        <dbReference type="Pfam" id="PF01420"/>
    </source>
</evidence>
<evidence type="ECO:0000256" key="2">
    <source>
        <dbReference type="ARBA" id="ARBA00022747"/>
    </source>
</evidence>
<dbReference type="Gene3D" id="3.90.220.20">
    <property type="entry name" value="DNA methylase specificity domains"/>
    <property type="match status" value="2"/>
</dbReference>
<comment type="similarity">
    <text evidence="1">Belongs to the type-I restriction system S methylase family.</text>
</comment>
<reference evidence="5 6" key="1">
    <citation type="journal article" date="2015" name="Nature">
        <title>rRNA introns, odd ribosomes, and small enigmatic genomes across a large radiation of phyla.</title>
        <authorList>
            <person name="Brown C.T."/>
            <person name="Hug L.A."/>
            <person name="Thomas B.C."/>
            <person name="Sharon I."/>
            <person name="Castelle C.J."/>
            <person name="Singh A."/>
            <person name="Wilkins M.J."/>
            <person name="Williams K.H."/>
            <person name="Banfield J.F."/>
        </authorList>
    </citation>
    <scope>NUCLEOTIDE SEQUENCE [LARGE SCALE GENOMIC DNA]</scope>
</reference>
<evidence type="ECO:0000313" key="5">
    <source>
        <dbReference type="EMBL" id="KKU44553.1"/>
    </source>
</evidence>